<dbReference type="EMBL" id="ADTV01000019">
    <property type="protein sequence ID" value="EFG84825.1"/>
    <property type="molecule type" value="Genomic_DNA"/>
</dbReference>
<accession>D5QDM7</accession>
<dbReference type="Proteomes" id="UP000006468">
    <property type="component" value="Chromosome"/>
</dbReference>
<dbReference type="HOGENOM" id="CLU_3062563_0_0_5"/>
<protein>
    <submittedName>
        <fullName evidence="1">Uncharacterized protein</fullName>
    </submittedName>
</protein>
<evidence type="ECO:0000313" key="2">
    <source>
        <dbReference type="Proteomes" id="UP000006468"/>
    </source>
</evidence>
<evidence type="ECO:0000313" key="1">
    <source>
        <dbReference type="EMBL" id="EFG84825.1"/>
    </source>
</evidence>
<sequence>MLTQELFFFHFILIKMEVGFQDGIHLDIWGNIKVQYRVSWIILQELSPQNIMN</sequence>
<reference evidence="1 2" key="1">
    <citation type="journal article" date="2010" name="J. Bacteriol.">
        <title>Genome sequence of a cellulose-producing bacterium, Gluconacetobacter hansenii ATCC 23769.</title>
        <authorList>
            <person name="Iyer P.R."/>
            <person name="Geib S.M."/>
            <person name="Catchmark J."/>
            <person name="Kao T.H."/>
            <person name="Tien M."/>
        </authorList>
    </citation>
    <scope>NUCLEOTIDE SEQUENCE [LARGE SCALE GENOMIC DNA]</scope>
    <source>
        <strain evidence="1 2">ATCC 23769</strain>
    </source>
</reference>
<organism evidence="1 2">
    <name type="scientific">Novacetimonas hansenii ATCC 23769</name>
    <dbReference type="NCBI Taxonomy" id="714995"/>
    <lineage>
        <taxon>Bacteria</taxon>
        <taxon>Pseudomonadati</taxon>
        <taxon>Pseudomonadota</taxon>
        <taxon>Alphaproteobacteria</taxon>
        <taxon>Acetobacterales</taxon>
        <taxon>Acetobacteraceae</taxon>
        <taxon>Novacetimonas</taxon>
    </lineage>
</organism>
<gene>
    <name evidence="1" type="ORF">GXY_06188</name>
</gene>
<dbReference type="AlphaFoldDB" id="D5QDM7"/>
<name>D5QDM7_NOVHA</name>
<comment type="caution">
    <text evidence="1">The sequence shown here is derived from an EMBL/GenBank/DDBJ whole genome shotgun (WGS) entry which is preliminary data.</text>
</comment>
<proteinExistence type="predicted"/>